<dbReference type="Pfam" id="PF01131">
    <property type="entry name" value="Topoisom_bac"/>
    <property type="match status" value="1"/>
</dbReference>
<evidence type="ECO:0000256" key="12">
    <source>
        <dbReference type="HAMAP-Rule" id="MF_00952"/>
    </source>
</evidence>
<evidence type="ECO:0000256" key="8">
    <source>
        <dbReference type="ARBA" id="ARBA00022842"/>
    </source>
</evidence>
<evidence type="ECO:0000259" key="14">
    <source>
        <dbReference type="PROSITE" id="PS52039"/>
    </source>
</evidence>
<comment type="similarity">
    <text evidence="3 12">Belongs to the type IA topoisomerase family.</text>
</comment>
<dbReference type="PANTHER" id="PTHR11390">
    <property type="entry name" value="PROKARYOTIC DNA TOPOISOMERASE"/>
    <property type="match status" value="1"/>
</dbReference>
<sequence length="741" mass="83862">MHLIIAEKHIAAKRIANILAPNKLKQVRVSGVDTYEFGSEEDKKIFIGLSGHIVKLDFPKAYNNWQKVEAKELIDADIITASTQVKIVSALKKLGKQATEVTIATDYDREGELIGVEALKILEEVNPDLKFDRVHYSAITPKEIEEAFSKPSKIDFNLADAGHSRQVIDLMWGASLTRYISLAAGRLGNMFLSVGRVQSPTLALIVEREKERDIFVPKPYWELSVNLKTSTDELFQVEHKTSRFWNKEEVDEVLQKIGDKAIVSSIATSTKTDKPPTPFNTTEFIGAASSIGFTAANAMRIAESLYMNGFISYPRTDNTVYPESIDMRAQIEIFSKGPFKEYAKKLLEQKELKPTRGKKETTDHPPIYPASLAKKSELNEQEWKVYELVVRRFFATFAEPAQWETIRARFDINSEEFKANGARLIVPGWRWYYHYNSPEDRLLPKLQEGDELKVLDKKVEDKETQPPGRYGQGRLIRIMEELGLGTKATRHEIISKLYSRAYIHGNPLHPTKTAYAVVEALEKFAPTISKHDMTSKLEADMDRIAEGEIPEEEVLSESREMLFSIFKELDENKDSVSEVLRAGLREDKIIGKCPDCGSNLMVMRSRKGSRFIGCEGYPDCNFALPLPRGGKVIVTDKICEDHDLYHITIINSGKRPWNLGCPHCNFDEWQKSQEEEKKNNNGKIKPKKITDISGIGKVTAEKLEDAGVSGVNDLVEMDAFELAKTTNIPVKKIRNWQDAIA</sequence>
<dbReference type="PROSITE" id="PS00396">
    <property type="entry name" value="TOPO_IA_1"/>
    <property type="match status" value="1"/>
</dbReference>
<comment type="subunit">
    <text evidence="12">Monomer.</text>
</comment>
<dbReference type="PANTHER" id="PTHR11390:SF26">
    <property type="entry name" value="DNA TOPOISOMERASE 1"/>
    <property type="match status" value="1"/>
</dbReference>
<evidence type="ECO:0000256" key="6">
    <source>
        <dbReference type="ARBA" id="ARBA00022771"/>
    </source>
</evidence>
<reference evidence="15 16" key="1">
    <citation type="submission" date="2017-11" db="EMBL/GenBank/DDBJ databases">
        <title>Isolation and Characterization of Methanogenic Archaea from Saline Meromictic Lake at Siberia.</title>
        <authorList>
            <person name="Shen Y."/>
            <person name="Huang H.-H."/>
            <person name="Lai M.-C."/>
            <person name="Chen S.-C."/>
        </authorList>
    </citation>
    <scope>NUCLEOTIDE SEQUENCE [LARGE SCALE GENOMIC DNA]</scope>
    <source>
        <strain evidence="15 16">SY-01</strain>
    </source>
</reference>
<dbReference type="CDD" id="cd03362">
    <property type="entry name" value="TOPRIM_TopoIA_TopoIII"/>
    <property type="match status" value="1"/>
</dbReference>
<keyword evidence="9 12" id="KW-0799">Topoisomerase</keyword>
<dbReference type="InterPro" id="IPR013826">
    <property type="entry name" value="Topo_IA_cen_sub3"/>
</dbReference>
<gene>
    <name evidence="12 15" type="primary">topA</name>
    <name evidence="15" type="ORF">CUN85_00975</name>
</gene>
<dbReference type="FunFam" id="1.10.290.10:FF:000003">
    <property type="entry name" value="DNA topoisomerase"/>
    <property type="match status" value="1"/>
</dbReference>
<keyword evidence="7" id="KW-0862">Zinc</keyword>
<protein>
    <recommendedName>
        <fullName evidence="12">DNA topoisomerase 1</fullName>
        <ecNumber evidence="12">5.6.2.1</ecNumber>
    </recommendedName>
    <alternativeName>
        <fullName evidence="12">DNA topoisomerase I</fullName>
    </alternativeName>
</protein>
<dbReference type="InterPro" id="IPR013825">
    <property type="entry name" value="Topo_IA_cen_sub2"/>
</dbReference>
<keyword evidence="5" id="KW-0677">Repeat</keyword>
<dbReference type="Gene3D" id="1.10.460.10">
    <property type="entry name" value="Topoisomerase I, domain 2"/>
    <property type="match status" value="1"/>
</dbReference>
<keyword evidence="10 12" id="KW-0238">DNA-binding</keyword>
<feature type="domain" description="Topo IA-type catalytic" evidence="14">
    <location>
        <begin position="155"/>
        <end position="566"/>
    </location>
</feature>
<evidence type="ECO:0000256" key="11">
    <source>
        <dbReference type="ARBA" id="ARBA00023235"/>
    </source>
</evidence>
<feature type="domain" description="Toprim" evidence="13">
    <location>
        <begin position="1"/>
        <end position="137"/>
    </location>
</feature>
<dbReference type="Gene3D" id="3.40.50.140">
    <property type="match status" value="1"/>
</dbReference>
<dbReference type="SMART" id="SM00437">
    <property type="entry name" value="TOP1Ac"/>
    <property type="match status" value="1"/>
</dbReference>
<evidence type="ECO:0000256" key="1">
    <source>
        <dbReference type="ARBA" id="ARBA00000213"/>
    </source>
</evidence>
<comment type="caution">
    <text evidence="12">Lacks conserved residue(s) required for the propagation of feature annotation.</text>
</comment>
<dbReference type="SMART" id="SM00436">
    <property type="entry name" value="TOP1Bc"/>
    <property type="match status" value="1"/>
</dbReference>
<dbReference type="EMBL" id="PGGK01000001">
    <property type="protein sequence ID" value="TGC11600.1"/>
    <property type="molecule type" value="Genomic_DNA"/>
</dbReference>
<dbReference type="Gene3D" id="1.10.290.10">
    <property type="entry name" value="Topoisomerase I, domain 4"/>
    <property type="match status" value="1"/>
</dbReference>
<dbReference type="GO" id="GO:0003677">
    <property type="term" value="F:DNA binding"/>
    <property type="evidence" value="ECO:0007669"/>
    <property type="project" value="UniProtKB-KW"/>
</dbReference>
<evidence type="ECO:0000256" key="7">
    <source>
        <dbReference type="ARBA" id="ARBA00022833"/>
    </source>
</evidence>
<dbReference type="InterPro" id="IPR028612">
    <property type="entry name" value="Topoisom_1_IA"/>
</dbReference>
<feature type="active site" description="O-(5'-phospho-DNA)-tyrosine intermediate" evidence="12">
    <location>
        <position position="313"/>
    </location>
</feature>
<dbReference type="PROSITE" id="PS52039">
    <property type="entry name" value="TOPO_IA_2"/>
    <property type="match status" value="1"/>
</dbReference>
<comment type="function">
    <text evidence="12">Releases the supercoiling and torsional tension of DNA, which is introduced during the DNA replication and transcription, by transiently cleaving and rejoining one strand of the DNA duplex. Introduces a single-strand break via transesterification at a target site in duplex DNA. The scissile phosphodiester is attacked by the catalytic tyrosine of the enzyme, resulting in the formation of a DNA-(5'-phosphotyrosyl)-enzyme intermediate and the expulsion of a 3'-OH DNA strand. The free DNA strand then undergoes passage around the unbroken strand, thus removing DNA supercoils. Finally, in the religation step, the DNA 3'-OH attacks the covalent intermediate to expel the active-site tyrosine and restore the DNA phosphodiester backbone.</text>
</comment>
<accession>A0A4E0Q9L5</accession>
<keyword evidence="16" id="KW-1185">Reference proteome</keyword>
<dbReference type="InterPro" id="IPR013824">
    <property type="entry name" value="Topo_IA_cen_sub1"/>
</dbReference>
<evidence type="ECO:0000256" key="4">
    <source>
        <dbReference type="ARBA" id="ARBA00022723"/>
    </source>
</evidence>
<comment type="cofactor">
    <cofactor evidence="2">
        <name>Mg(2+)</name>
        <dbReference type="ChEBI" id="CHEBI:18420"/>
    </cofactor>
</comment>
<dbReference type="InterPro" id="IPR000380">
    <property type="entry name" value="Topo_IA"/>
</dbReference>
<keyword evidence="6" id="KW-0863">Zinc-finger</keyword>
<dbReference type="GO" id="GO:0008270">
    <property type="term" value="F:zinc ion binding"/>
    <property type="evidence" value="ECO:0007669"/>
    <property type="project" value="UniProtKB-KW"/>
</dbReference>
<dbReference type="NCBIfam" id="NF005555">
    <property type="entry name" value="PRK07220.1"/>
    <property type="match status" value="1"/>
</dbReference>
<dbReference type="CDD" id="cd00186">
    <property type="entry name" value="TOP1Ac"/>
    <property type="match status" value="1"/>
</dbReference>
<dbReference type="GO" id="GO:0006281">
    <property type="term" value="P:DNA repair"/>
    <property type="evidence" value="ECO:0007669"/>
    <property type="project" value="TreeGrafter"/>
</dbReference>
<feature type="site" description="Interaction with DNA" evidence="12">
    <location>
        <position position="500"/>
    </location>
</feature>
<feature type="site" description="Interaction with DNA" evidence="12">
    <location>
        <position position="315"/>
    </location>
</feature>
<feature type="site" description="Interaction with DNA" evidence="12">
    <location>
        <position position="52"/>
    </location>
</feature>
<name>A0A4E0Q9L5_9EURY</name>
<evidence type="ECO:0000256" key="5">
    <source>
        <dbReference type="ARBA" id="ARBA00022737"/>
    </source>
</evidence>
<dbReference type="SUPFAM" id="SSF56712">
    <property type="entry name" value="Prokaryotic type I DNA topoisomerase"/>
    <property type="match status" value="1"/>
</dbReference>
<feature type="site" description="Interaction with DNA" evidence="12">
    <location>
        <position position="165"/>
    </location>
</feature>
<dbReference type="Gene3D" id="3.30.65.10">
    <property type="entry name" value="Bacterial Topoisomerase I, domain 1"/>
    <property type="match status" value="1"/>
</dbReference>
<dbReference type="InterPro" id="IPR023405">
    <property type="entry name" value="Topo_IA_core_domain"/>
</dbReference>
<evidence type="ECO:0000256" key="9">
    <source>
        <dbReference type="ARBA" id="ARBA00023029"/>
    </source>
</evidence>
<dbReference type="HAMAP" id="MF_00952">
    <property type="entry name" value="Topoisom_1_prok"/>
    <property type="match status" value="1"/>
</dbReference>
<dbReference type="InterPro" id="IPR003602">
    <property type="entry name" value="Topo_IA_DNA-bd_dom"/>
</dbReference>
<dbReference type="Pfam" id="PF01396">
    <property type="entry name" value="Zn_ribbon_Top1"/>
    <property type="match status" value="1"/>
</dbReference>
<dbReference type="NCBIfam" id="TIGR01057">
    <property type="entry name" value="topA_arch"/>
    <property type="match status" value="1"/>
</dbReference>
<keyword evidence="8" id="KW-0460">Magnesium</keyword>
<dbReference type="PRINTS" id="PR00417">
    <property type="entry name" value="PRTPISMRASEI"/>
</dbReference>
<proteinExistence type="inferred from homology"/>
<organism evidence="15 16">
    <name type="scientific">Methanolobus halotolerans</name>
    <dbReference type="NCBI Taxonomy" id="2052935"/>
    <lineage>
        <taxon>Archaea</taxon>
        <taxon>Methanobacteriati</taxon>
        <taxon>Methanobacteriota</taxon>
        <taxon>Stenosarchaea group</taxon>
        <taxon>Methanomicrobia</taxon>
        <taxon>Methanosarcinales</taxon>
        <taxon>Methanosarcinaceae</taxon>
        <taxon>Methanolobus</taxon>
    </lineage>
</organism>
<dbReference type="InterPro" id="IPR006171">
    <property type="entry name" value="TOPRIM_dom"/>
</dbReference>
<keyword evidence="11 12" id="KW-0413">Isomerase</keyword>
<dbReference type="InterPro" id="IPR034144">
    <property type="entry name" value="TOPRIM_TopoIII"/>
</dbReference>
<dbReference type="GO" id="GO:0003917">
    <property type="term" value="F:DNA topoisomerase type I (single strand cut, ATP-independent) activity"/>
    <property type="evidence" value="ECO:0007669"/>
    <property type="project" value="UniProtKB-UniRule"/>
</dbReference>
<dbReference type="RefSeq" id="WP_135388071.1">
    <property type="nucleotide sequence ID" value="NZ_PGGK01000001.1"/>
</dbReference>
<feature type="region of interest" description="Interaction with DNA" evidence="12">
    <location>
        <begin position="193"/>
        <end position="198"/>
    </location>
</feature>
<dbReference type="Gene3D" id="2.70.20.10">
    <property type="entry name" value="Topoisomerase I, domain 3"/>
    <property type="match status" value="1"/>
</dbReference>
<evidence type="ECO:0000313" key="15">
    <source>
        <dbReference type="EMBL" id="TGC11600.1"/>
    </source>
</evidence>
<evidence type="ECO:0000259" key="13">
    <source>
        <dbReference type="PROSITE" id="PS50880"/>
    </source>
</evidence>
<dbReference type="InterPro" id="IPR023406">
    <property type="entry name" value="Topo_IA_AS"/>
</dbReference>
<comment type="caution">
    <text evidence="15">The sequence shown here is derived from an EMBL/GenBank/DDBJ whole genome shotgun (WGS) entry which is preliminary data.</text>
</comment>
<evidence type="ECO:0000256" key="3">
    <source>
        <dbReference type="ARBA" id="ARBA00009446"/>
    </source>
</evidence>
<keyword evidence="4" id="KW-0479">Metal-binding</keyword>
<dbReference type="InterPro" id="IPR005739">
    <property type="entry name" value="TopoI_arch"/>
</dbReference>
<dbReference type="GO" id="GO:0006310">
    <property type="term" value="P:DNA recombination"/>
    <property type="evidence" value="ECO:0007669"/>
    <property type="project" value="TreeGrafter"/>
</dbReference>
<dbReference type="Proteomes" id="UP000297295">
    <property type="component" value="Unassembled WGS sequence"/>
</dbReference>
<dbReference type="Gene3D" id="1.10.150.20">
    <property type="entry name" value="5' to 3' exonuclease, C-terminal subdomain"/>
    <property type="match status" value="1"/>
</dbReference>
<dbReference type="EC" id="5.6.2.1" evidence="12"/>
<dbReference type="SMART" id="SM00493">
    <property type="entry name" value="TOPRIM"/>
    <property type="match status" value="1"/>
</dbReference>
<dbReference type="InterPro" id="IPR013497">
    <property type="entry name" value="Topo_IA_cen"/>
</dbReference>
<dbReference type="PROSITE" id="PS50880">
    <property type="entry name" value="TOPRIM"/>
    <property type="match status" value="1"/>
</dbReference>
<evidence type="ECO:0000256" key="10">
    <source>
        <dbReference type="ARBA" id="ARBA00023125"/>
    </source>
</evidence>
<dbReference type="AlphaFoldDB" id="A0A4E0Q9L5"/>
<dbReference type="InterPro" id="IPR013498">
    <property type="entry name" value="Topo_IA_Znf"/>
</dbReference>
<dbReference type="Pfam" id="PF14520">
    <property type="entry name" value="HHH_5"/>
    <property type="match status" value="1"/>
</dbReference>
<dbReference type="GO" id="GO:0005694">
    <property type="term" value="C:chromosome"/>
    <property type="evidence" value="ECO:0007669"/>
    <property type="project" value="InterPro"/>
</dbReference>
<dbReference type="InterPro" id="IPR003601">
    <property type="entry name" value="Topo_IA_2"/>
</dbReference>
<dbReference type="GO" id="GO:0006265">
    <property type="term" value="P:DNA topological change"/>
    <property type="evidence" value="ECO:0007669"/>
    <property type="project" value="UniProtKB-UniRule"/>
</dbReference>
<feature type="site" description="Interaction with DNA" evidence="12">
    <location>
        <position position="169"/>
    </location>
</feature>
<comment type="catalytic activity">
    <reaction evidence="1 12">
        <text>ATP-independent breakage of single-stranded DNA, followed by passage and rejoining.</text>
        <dbReference type="EC" id="5.6.2.1"/>
    </reaction>
</comment>
<dbReference type="OrthoDB" id="30963at2157"/>
<dbReference type="Pfam" id="PF01751">
    <property type="entry name" value="Toprim"/>
    <property type="match status" value="1"/>
</dbReference>
<evidence type="ECO:0000313" key="16">
    <source>
        <dbReference type="Proteomes" id="UP000297295"/>
    </source>
</evidence>
<evidence type="ECO:0000256" key="2">
    <source>
        <dbReference type="ARBA" id="ARBA00001946"/>
    </source>
</evidence>